<evidence type="ECO:0000259" key="5">
    <source>
        <dbReference type="Pfam" id="PF02826"/>
    </source>
</evidence>
<gene>
    <name evidence="6" type="ORF">QWZ10_14475</name>
</gene>
<evidence type="ECO:0000256" key="1">
    <source>
        <dbReference type="ARBA" id="ARBA00023002"/>
    </source>
</evidence>
<comment type="similarity">
    <text evidence="3">Belongs to the D-isomer specific 2-hydroxyacid dehydrogenase family.</text>
</comment>
<keyword evidence="2" id="KW-0520">NAD</keyword>
<dbReference type="Pfam" id="PF02826">
    <property type="entry name" value="2-Hacid_dh_C"/>
    <property type="match status" value="1"/>
</dbReference>
<dbReference type="PANTHER" id="PTHR10996:SF178">
    <property type="entry name" value="2-HYDROXYACID DEHYDROGENASE YGL185C-RELATED"/>
    <property type="match status" value="1"/>
</dbReference>
<evidence type="ECO:0000259" key="4">
    <source>
        <dbReference type="Pfam" id="PF00389"/>
    </source>
</evidence>
<accession>A0ABT8D9W8</accession>
<protein>
    <submittedName>
        <fullName evidence="6">2-hydroxyacid dehydrogenase</fullName>
    </submittedName>
</protein>
<dbReference type="PANTHER" id="PTHR10996">
    <property type="entry name" value="2-HYDROXYACID DEHYDROGENASE-RELATED"/>
    <property type="match status" value="1"/>
</dbReference>
<evidence type="ECO:0000256" key="2">
    <source>
        <dbReference type="ARBA" id="ARBA00023027"/>
    </source>
</evidence>
<proteinExistence type="inferred from homology"/>
<dbReference type="SUPFAM" id="SSF51735">
    <property type="entry name" value="NAD(P)-binding Rossmann-fold domains"/>
    <property type="match status" value="1"/>
</dbReference>
<evidence type="ECO:0000256" key="3">
    <source>
        <dbReference type="RuleBase" id="RU003719"/>
    </source>
</evidence>
<dbReference type="Pfam" id="PF00389">
    <property type="entry name" value="2-Hacid_dh"/>
    <property type="match status" value="1"/>
</dbReference>
<dbReference type="Gene3D" id="3.40.50.720">
    <property type="entry name" value="NAD(P)-binding Rossmann-like Domain"/>
    <property type="match status" value="2"/>
</dbReference>
<sequence length="314" mass="33162">MTKVLAIGQYTDNDSAALTAEFDAVALAGPDAIAALPEEQRAGFTALAYKGHPPLTGAHMDLLPALRVIANFGVGYDAIEVPAATARGIVVTNTPDVLNDDVADLAVAMLIAQARQMPRAENWLREGNWLHGKDLPLARKMSGRRVGILGMGRIGREIADRLAAFKCEIHYQSRSEADPAGWTYHADPVSLAQAVDDIVIAIVGGPETEGFVSAEVIAALGADGVIVNISRGSVIDEDALIQALEKGVIRGAALDVFRKEPDLDRRFLALENALLLPHVGSATVETRAEMGALQRRNLAAVLSGAAAVTPVNKV</sequence>
<reference evidence="7" key="1">
    <citation type="journal article" date="2019" name="Int. J. Syst. Evol. Microbiol.">
        <title>The Global Catalogue of Microorganisms (GCM) 10K type strain sequencing project: providing services to taxonomists for standard genome sequencing and annotation.</title>
        <authorList>
            <consortium name="The Broad Institute Genomics Platform"/>
            <consortium name="The Broad Institute Genome Sequencing Center for Infectious Disease"/>
            <person name="Wu L."/>
            <person name="Ma J."/>
        </authorList>
    </citation>
    <scope>NUCLEOTIDE SEQUENCE [LARGE SCALE GENOMIC DNA]</scope>
    <source>
        <strain evidence="7">CECT 8482</strain>
    </source>
</reference>
<name>A0ABT8D9W8_9RHOB</name>
<keyword evidence="1 3" id="KW-0560">Oxidoreductase</keyword>
<evidence type="ECO:0000313" key="7">
    <source>
        <dbReference type="Proteomes" id="UP001243846"/>
    </source>
</evidence>
<dbReference type="Proteomes" id="UP001243846">
    <property type="component" value="Unassembled WGS sequence"/>
</dbReference>
<keyword evidence="7" id="KW-1185">Reference proteome</keyword>
<feature type="domain" description="D-isomer specific 2-hydroxyacid dehydrogenase catalytic" evidence="4">
    <location>
        <begin position="40"/>
        <end position="312"/>
    </location>
</feature>
<organism evidence="6 7">
    <name type="scientific">Paracoccus cavernae</name>
    <dbReference type="NCBI Taxonomy" id="1571207"/>
    <lineage>
        <taxon>Bacteria</taxon>
        <taxon>Pseudomonadati</taxon>
        <taxon>Pseudomonadota</taxon>
        <taxon>Alphaproteobacteria</taxon>
        <taxon>Rhodobacterales</taxon>
        <taxon>Paracoccaceae</taxon>
        <taxon>Paracoccus</taxon>
    </lineage>
</organism>
<dbReference type="InterPro" id="IPR006140">
    <property type="entry name" value="D-isomer_DH_NAD-bd"/>
</dbReference>
<dbReference type="EMBL" id="JAUFRC010000001">
    <property type="protein sequence ID" value="MDN3712647.1"/>
    <property type="molecule type" value="Genomic_DNA"/>
</dbReference>
<comment type="caution">
    <text evidence="6">The sequence shown here is derived from an EMBL/GenBank/DDBJ whole genome shotgun (WGS) entry which is preliminary data.</text>
</comment>
<dbReference type="InterPro" id="IPR050223">
    <property type="entry name" value="D-isomer_2-hydroxyacid_DH"/>
</dbReference>
<evidence type="ECO:0000313" key="6">
    <source>
        <dbReference type="EMBL" id="MDN3712647.1"/>
    </source>
</evidence>
<dbReference type="InterPro" id="IPR036291">
    <property type="entry name" value="NAD(P)-bd_dom_sf"/>
</dbReference>
<dbReference type="InterPro" id="IPR006139">
    <property type="entry name" value="D-isomer_2_OHA_DH_cat_dom"/>
</dbReference>
<feature type="domain" description="D-isomer specific 2-hydroxyacid dehydrogenase NAD-binding" evidence="5">
    <location>
        <begin position="107"/>
        <end position="280"/>
    </location>
</feature>
<dbReference type="CDD" id="cd12156">
    <property type="entry name" value="HPPR"/>
    <property type="match status" value="1"/>
</dbReference>
<dbReference type="SUPFAM" id="SSF52283">
    <property type="entry name" value="Formate/glycerate dehydrogenase catalytic domain-like"/>
    <property type="match status" value="1"/>
</dbReference>